<evidence type="ECO:0000256" key="1">
    <source>
        <dbReference type="SAM" id="MobiDB-lite"/>
    </source>
</evidence>
<keyword evidence="2" id="KW-0732">Signal</keyword>
<dbReference type="AlphaFoldDB" id="A0A6N6MWH5"/>
<feature type="signal peptide" evidence="2">
    <location>
        <begin position="1"/>
        <end position="19"/>
    </location>
</feature>
<sequence length="193" mass="19883">MRRALLGLALVLAGAGARAQPAPEGQAAPESQAGAAARPASGPAAPVPSACTDFAWSLMREEAWFAAPGLAQVASGDAVRAEMPGAVLALKPDAEVAFPVSPSKVPPPGSYGGVLRFPAPIQPGIYQVTLSDEAWIDVSQDGQTTRPPMAHTLNPACPTLRKSLRYQFGTAPVIIEISGAKRDTIKIAIAPVE</sequence>
<dbReference type="EMBL" id="VZZJ01000008">
    <property type="protein sequence ID" value="KAB1073379.1"/>
    <property type="molecule type" value="Genomic_DNA"/>
</dbReference>
<reference evidence="3 4" key="1">
    <citation type="submission" date="2019-09" db="EMBL/GenBank/DDBJ databases">
        <title>YIM 132548 draft genome.</title>
        <authorList>
            <person name="Jiang L."/>
        </authorList>
    </citation>
    <scope>NUCLEOTIDE SEQUENCE [LARGE SCALE GENOMIC DNA]</scope>
    <source>
        <strain evidence="3 4">YIM 132548</strain>
    </source>
</reference>
<evidence type="ECO:0000313" key="4">
    <source>
        <dbReference type="Proteomes" id="UP000441523"/>
    </source>
</evidence>
<dbReference type="RefSeq" id="WP_150963731.1">
    <property type="nucleotide sequence ID" value="NZ_VZZJ01000008.1"/>
</dbReference>
<gene>
    <name evidence="3" type="ORF">F6X51_11540</name>
</gene>
<protein>
    <recommendedName>
        <fullName evidence="5">Homogentisate 1,2-dioxygenase</fullName>
    </recommendedName>
</protein>
<organism evidence="3 4">
    <name type="scientific">Methylobacterium planeticum</name>
    <dbReference type="NCBI Taxonomy" id="2615211"/>
    <lineage>
        <taxon>Bacteria</taxon>
        <taxon>Pseudomonadati</taxon>
        <taxon>Pseudomonadota</taxon>
        <taxon>Alphaproteobacteria</taxon>
        <taxon>Hyphomicrobiales</taxon>
        <taxon>Methylobacteriaceae</taxon>
        <taxon>Methylobacterium</taxon>
    </lineage>
</organism>
<evidence type="ECO:0000256" key="2">
    <source>
        <dbReference type="SAM" id="SignalP"/>
    </source>
</evidence>
<evidence type="ECO:0000313" key="3">
    <source>
        <dbReference type="EMBL" id="KAB1073379.1"/>
    </source>
</evidence>
<name>A0A6N6MWH5_9HYPH</name>
<dbReference type="Proteomes" id="UP000441523">
    <property type="component" value="Unassembled WGS sequence"/>
</dbReference>
<evidence type="ECO:0008006" key="5">
    <source>
        <dbReference type="Google" id="ProtNLM"/>
    </source>
</evidence>
<keyword evidence="4" id="KW-1185">Reference proteome</keyword>
<proteinExistence type="predicted"/>
<feature type="chain" id="PRO_5027033666" description="Homogentisate 1,2-dioxygenase" evidence="2">
    <location>
        <begin position="20"/>
        <end position="193"/>
    </location>
</feature>
<accession>A0A6N6MWH5</accession>
<comment type="caution">
    <text evidence="3">The sequence shown here is derived from an EMBL/GenBank/DDBJ whole genome shotgun (WGS) entry which is preliminary data.</text>
</comment>
<feature type="region of interest" description="Disordered" evidence="1">
    <location>
        <begin position="21"/>
        <end position="44"/>
    </location>
</feature>